<proteinExistence type="predicted"/>
<dbReference type="GeneID" id="8245664"/>
<dbReference type="InParanoid" id="C1FGM3"/>
<feature type="region of interest" description="Disordered" evidence="1">
    <location>
        <begin position="17"/>
        <end position="50"/>
    </location>
</feature>
<evidence type="ECO:0000313" key="4">
    <source>
        <dbReference type="Proteomes" id="UP000002009"/>
    </source>
</evidence>
<organism evidence="3 4">
    <name type="scientific">Micromonas commoda (strain RCC299 / NOUM17 / CCMP2709)</name>
    <name type="common">Picoplanktonic green alga</name>
    <dbReference type="NCBI Taxonomy" id="296587"/>
    <lineage>
        <taxon>Eukaryota</taxon>
        <taxon>Viridiplantae</taxon>
        <taxon>Chlorophyta</taxon>
        <taxon>Mamiellophyceae</taxon>
        <taxon>Mamiellales</taxon>
        <taxon>Mamiellaceae</taxon>
        <taxon>Micromonas</taxon>
    </lineage>
</organism>
<name>C1FGM3_MICCC</name>
<dbReference type="Proteomes" id="UP000002009">
    <property type="component" value="Chromosome 8"/>
</dbReference>
<dbReference type="EMBL" id="CP001575">
    <property type="protein sequence ID" value="ACO69567.1"/>
    <property type="molecule type" value="Genomic_DNA"/>
</dbReference>
<sequence length="660" mass="70628">MANQWLSLILADDDKRDRNVPQLTSRMGTEGNYEGKSEHQQIPSTDRGLGLAHSTEGAGAYIMRASRRERERLLGGDAPPGAGGGDKRWSPYEVAWAAGDPYRTWAVPGLAALSVYLFLEAQTSEMWIARGGTDVAVSGRKPSSTVASVSYNLPDTVLELFRSREHLLGALVLVFSGIWPHVKLASALFGWFVPMNERTRTRWLYWSAALASWSFFDVAVVILCSLSLRASVHEDIAGLASAGFAVAVHPLAGTYWFCAAVVLSAFTSHTAVTHHSHLTRKHVRGPDPGETAVEKRLYTEWNAAGTVYKKRPTVRFAVYAALGTCAALTVCGAVSPWATAKYRLPVFNDDVRMSDRRKWTVVIEDFAVRGNERRIVPIANDVEVATTKASVEAMVTLLDAADELPDVPSIPDESWSPFDVARDLAFAPVGDGIRSDDGEGGWNGFNPVGQWFLSGVFLVAVVAAPMARLTVHWLSFTSTWFGLVEHDRLVRFGAACGRFGGVEVTLLALGVMCARMREASEALSERFGGCVSLTGGSGYGSGNEDGDDDVQCFAVTLRLERGAWIALCGACASGATTWALGRLQENARAAVVEGAFVGGAGDDGGALISKDAGESGSVQAGSTSPRARKGGGGGTRPIADVRDVDWSLTYGGGGERVADW</sequence>
<dbReference type="AlphaFoldDB" id="C1FGM3"/>
<keyword evidence="2" id="KW-0812">Transmembrane</keyword>
<evidence type="ECO:0000256" key="2">
    <source>
        <dbReference type="SAM" id="Phobius"/>
    </source>
</evidence>
<protein>
    <submittedName>
        <fullName evidence="3">Uncharacterized protein</fullName>
    </submittedName>
</protein>
<keyword evidence="2" id="KW-1133">Transmembrane helix</keyword>
<dbReference type="RefSeq" id="XP_002508309.1">
    <property type="nucleotide sequence ID" value="XM_002508263.1"/>
</dbReference>
<evidence type="ECO:0000313" key="3">
    <source>
        <dbReference type="EMBL" id="ACO69567.1"/>
    </source>
</evidence>
<reference evidence="3 4" key="1">
    <citation type="journal article" date="2009" name="Science">
        <title>Green evolution and dynamic adaptations revealed by genomes of the marine picoeukaryotes Micromonas.</title>
        <authorList>
            <person name="Worden A.Z."/>
            <person name="Lee J.H."/>
            <person name="Mock T."/>
            <person name="Rouze P."/>
            <person name="Simmons M.P."/>
            <person name="Aerts A.L."/>
            <person name="Allen A.E."/>
            <person name="Cuvelier M.L."/>
            <person name="Derelle E."/>
            <person name="Everett M.V."/>
            <person name="Foulon E."/>
            <person name="Grimwood J."/>
            <person name="Gundlach H."/>
            <person name="Henrissat B."/>
            <person name="Napoli C."/>
            <person name="McDonald S.M."/>
            <person name="Parker M.S."/>
            <person name="Rombauts S."/>
            <person name="Salamov A."/>
            <person name="Von Dassow P."/>
            <person name="Badger J.H."/>
            <person name="Coutinho P.M."/>
            <person name="Demir E."/>
            <person name="Dubchak I."/>
            <person name="Gentemann C."/>
            <person name="Eikrem W."/>
            <person name="Gready J.E."/>
            <person name="John U."/>
            <person name="Lanier W."/>
            <person name="Lindquist E.A."/>
            <person name="Lucas S."/>
            <person name="Mayer K.F."/>
            <person name="Moreau H."/>
            <person name="Not F."/>
            <person name="Otillar R."/>
            <person name="Panaud O."/>
            <person name="Pangilinan J."/>
            <person name="Paulsen I."/>
            <person name="Piegu B."/>
            <person name="Poliakov A."/>
            <person name="Robbens S."/>
            <person name="Schmutz J."/>
            <person name="Toulza E."/>
            <person name="Wyss T."/>
            <person name="Zelensky A."/>
            <person name="Zhou K."/>
            <person name="Armbrust E.V."/>
            <person name="Bhattacharya D."/>
            <person name="Goodenough U.W."/>
            <person name="Van de Peer Y."/>
            <person name="Grigoriev I.V."/>
        </authorList>
    </citation>
    <scope>NUCLEOTIDE SEQUENCE [LARGE SCALE GENOMIC DNA]</scope>
    <source>
        <strain evidence="4">RCC299 / NOUM17</strain>
    </source>
</reference>
<keyword evidence="4" id="KW-1185">Reference proteome</keyword>
<dbReference type="OrthoDB" id="47377at2759"/>
<gene>
    <name evidence="3" type="ORF">MICPUN_60929</name>
</gene>
<evidence type="ECO:0000256" key="1">
    <source>
        <dbReference type="SAM" id="MobiDB-lite"/>
    </source>
</evidence>
<feature type="transmembrane region" description="Helical" evidence="2">
    <location>
        <begin position="203"/>
        <end position="226"/>
    </location>
</feature>
<dbReference type="KEGG" id="mis:MICPUN_60929"/>
<feature type="transmembrane region" description="Helical" evidence="2">
    <location>
        <begin position="316"/>
        <end position="338"/>
    </location>
</feature>
<keyword evidence="2" id="KW-0472">Membrane</keyword>
<dbReference type="PANTHER" id="PTHR34730:SF1">
    <property type="entry name" value="PARAQUAT-INDUCIBLE PROTEIN A"/>
    <property type="match status" value="1"/>
</dbReference>
<feature type="transmembrane region" description="Helical" evidence="2">
    <location>
        <begin position="167"/>
        <end position="191"/>
    </location>
</feature>
<feature type="region of interest" description="Disordered" evidence="1">
    <location>
        <begin position="608"/>
        <end position="640"/>
    </location>
</feature>
<accession>C1FGM3</accession>
<feature type="compositionally biased region" description="Polar residues" evidence="1">
    <location>
        <begin position="616"/>
        <end position="625"/>
    </location>
</feature>
<dbReference type="PANTHER" id="PTHR34730">
    <property type="entry name" value="UNNAMED PRODUCT"/>
    <property type="match status" value="1"/>
</dbReference>